<gene>
    <name evidence="1" type="ORF">GCM10009836_62620</name>
</gene>
<proteinExistence type="predicted"/>
<keyword evidence="2" id="KW-1185">Reference proteome</keyword>
<accession>A0ABN2NKD1</accession>
<protein>
    <submittedName>
        <fullName evidence="1">Uridine kinase</fullName>
    </submittedName>
</protein>
<evidence type="ECO:0000313" key="1">
    <source>
        <dbReference type="EMBL" id="GAA1873146.1"/>
    </source>
</evidence>
<reference evidence="1 2" key="1">
    <citation type="journal article" date="2019" name="Int. J. Syst. Evol. Microbiol.">
        <title>The Global Catalogue of Microorganisms (GCM) 10K type strain sequencing project: providing services to taxonomists for standard genome sequencing and annotation.</title>
        <authorList>
            <consortium name="The Broad Institute Genomics Platform"/>
            <consortium name="The Broad Institute Genome Sequencing Center for Infectious Disease"/>
            <person name="Wu L."/>
            <person name="Ma J."/>
        </authorList>
    </citation>
    <scope>NUCLEOTIDE SEQUENCE [LARGE SCALE GENOMIC DNA]</scope>
    <source>
        <strain evidence="1 2">JCM 16009</strain>
    </source>
</reference>
<dbReference type="EMBL" id="BAAAQK010000025">
    <property type="protein sequence ID" value="GAA1873146.1"/>
    <property type="molecule type" value="Genomic_DNA"/>
</dbReference>
<organism evidence="1 2">
    <name type="scientific">Pseudonocardia ailaonensis</name>
    <dbReference type="NCBI Taxonomy" id="367279"/>
    <lineage>
        <taxon>Bacteria</taxon>
        <taxon>Bacillati</taxon>
        <taxon>Actinomycetota</taxon>
        <taxon>Actinomycetes</taxon>
        <taxon>Pseudonocardiales</taxon>
        <taxon>Pseudonocardiaceae</taxon>
        <taxon>Pseudonocardia</taxon>
    </lineage>
</organism>
<sequence length="207" mass="23310">MTAAIRPVSRALLATHLADRVERKYEERPGRIRLAIDGPPPAAPDELAAAVVEELRLRGRTALAVRAADFLRPASVRLEYGHHDEEMFLDGWLDEGALRREVLEPAGTRVLPRLWDAERDRAYREEYVDLGDSGVVVLSGALLLGRGLPFEVVAHLHMGRAALGRRTREDERWTLPVFERYARERNPEGEADVLVMADHPERPAMRG</sequence>
<dbReference type="Gene3D" id="3.40.50.300">
    <property type="entry name" value="P-loop containing nucleotide triphosphate hydrolases"/>
    <property type="match status" value="1"/>
</dbReference>
<dbReference type="Proteomes" id="UP001500449">
    <property type="component" value="Unassembled WGS sequence"/>
</dbReference>
<name>A0ABN2NKD1_9PSEU</name>
<comment type="caution">
    <text evidence="1">The sequence shown here is derived from an EMBL/GenBank/DDBJ whole genome shotgun (WGS) entry which is preliminary data.</text>
</comment>
<evidence type="ECO:0000313" key="2">
    <source>
        <dbReference type="Proteomes" id="UP001500449"/>
    </source>
</evidence>
<keyword evidence="1" id="KW-0808">Transferase</keyword>
<dbReference type="InterPro" id="IPR027417">
    <property type="entry name" value="P-loop_NTPase"/>
</dbReference>
<keyword evidence="1" id="KW-0418">Kinase</keyword>
<dbReference type="GO" id="GO:0016301">
    <property type="term" value="F:kinase activity"/>
    <property type="evidence" value="ECO:0007669"/>
    <property type="project" value="UniProtKB-KW"/>
</dbReference>
<dbReference type="RefSeq" id="WP_344425354.1">
    <property type="nucleotide sequence ID" value="NZ_BAAAQK010000025.1"/>
</dbReference>